<dbReference type="FunFam" id="3.40.50.300:FF:000363">
    <property type="entry name" value="Secretion related GTPase srgA"/>
    <property type="match status" value="1"/>
</dbReference>
<keyword evidence="13" id="KW-0732">Signal</keyword>
<dbReference type="CDD" id="cd01867">
    <property type="entry name" value="Rab8_Rab10_Rab13_like"/>
    <property type="match status" value="1"/>
</dbReference>
<evidence type="ECO:0000256" key="7">
    <source>
        <dbReference type="ARBA" id="ARBA00023134"/>
    </source>
</evidence>
<evidence type="ECO:0000256" key="13">
    <source>
        <dbReference type="SAM" id="SignalP"/>
    </source>
</evidence>
<dbReference type="SMART" id="SM00173">
    <property type="entry name" value="RAS"/>
    <property type="match status" value="1"/>
</dbReference>
<dbReference type="PROSITE" id="PS51419">
    <property type="entry name" value="RAB"/>
    <property type="match status" value="1"/>
</dbReference>
<proteinExistence type="inferred from homology"/>
<gene>
    <name evidence="15" type="ORF">FPHYL_1305</name>
</gene>
<dbReference type="Gene3D" id="2.70.50.70">
    <property type="match status" value="1"/>
</dbReference>
<dbReference type="SMART" id="SM00175">
    <property type="entry name" value="RAB"/>
    <property type="match status" value="1"/>
</dbReference>
<dbReference type="InterPro" id="IPR027417">
    <property type="entry name" value="P-loop_NTPase"/>
</dbReference>
<evidence type="ECO:0000256" key="8">
    <source>
        <dbReference type="ARBA" id="ARBA00023136"/>
    </source>
</evidence>
<evidence type="ECO:0000256" key="12">
    <source>
        <dbReference type="SAM" id="MobiDB-lite"/>
    </source>
</evidence>
<reference evidence="15 16" key="1">
    <citation type="submission" date="2020-05" db="EMBL/GenBank/DDBJ databases">
        <title>Identification and distribution of gene clusters putatively required for synthesis of sphingolipid metabolism inhibitors in phylogenetically diverse species of the filamentous fungus Fusarium.</title>
        <authorList>
            <person name="Kim H.-S."/>
            <person name="Busman M."/>
            <person name="Brown D.W."/>
            <person name="Divon H."/>
            <person name="Uhlig S."/>
            <person name="Proctor R.H."/>
        </authorList>
    </citation>
    <scope>NUCLEOTIDE SEQUENCE [LARGE SCALE GENOMIC DNA]</scope>
    <source>
        <strain evidence="15 16">NRRL 13617</strain>
    </source>
</reference>
<feature type="domain" description="Auxiliary Activity family 9 catalytic" evidence="14">
    <location>
        <begin position="17"/>
        <end position="228"/>
    </location>
</feature>
<dbReference type="InterPro" id="IPR001806">
    <property type="entry name" value="Small_GTPase"/>
</dbReference>
<comment type="caution">
    <text evidence="15">The sequence shown here is derived from an EMBL/GenBank/DDBJ whole genome shotgun (WGS) entry which is preliminary data.</text>
</comment>
<evidence type="ECO:0000259" key="14">
    <source>
        <dbReference type="Pfam" id="PF03443"/>
    </source>
</evidence>
<dbReference type="CDD" id="cd21175">
    <property type="entry name" value="LPMO_AA9"/>
    <property type="match status" value="1"/>
</dbReference>
<keyword evidence="9" id="KW-0449">Lipoprotein</keyword>
<evidence type="ECO:0000313" key="15">
    <source>
        <dbReference type="EMBL" id="KAF5570356.1"/>
    </source>
</evidence>
<keyword evidence="8" id="KW-0472">Membrane</keyword>
<dbReference type="AlphaFoldDB" id="A0A8H5KD79"/>
<accession>A0A8H5KD79</accession>
<evidence type="ECO:0000256" key="10">
    <source>
        <dbReference type="ARBA" id="ARBA00023289"/>
    </source>
</evidence>
<evidence type="ECO:0000256" key="11">
    <source>
        <dbReference type="ARBA" id="ARBA00025673"/>
    </source>
</evidence>
<dbReference type="PRINTS" id="PR00449">
    <property type="entry name" value="RASTRNSFRMNG"/>
</dbReference>
<keyword evidence="10" id="KW-0636">Prenylation</keyword>
<evidence type="ECO:0000256" key="1">
    <source>
        <dbReference type="ARBA" id="ARBA00004342"/>
    </source>
</evidence>
<feature type="region of interest" description="Disordered" evidence="12">
    <location>
        <begin position="709"/>
        <end position="731"/>
    </location>
</feature>
<dbReference type="GO" id="GO:0015031">
    <property type="term" value="P:protein transport"/>
    <property type="evidence" value="ECO:0007669"/>
    <property type="project" value="UniProtKB-KW"/>
</dbReference>
<dbReference type="GO" id="GO:0005886">
    <property type="term" value="C:plasma membrane"/>
    <property type="evidence" value="ECO:0007669"/>
    <property type="project" value="UniProtKB-SubCell"/>
</dbReference>
<feature type="compositionally biased region" description="Low complexity" evidence="12">
    <location>
        <begin position="379"/>
        <end position="406"/>
    </location>
</feature>
<keyword evidence="16" id="KW-1185">Reference proteome</keyword>
<dbReference type="OrthoDB" id="5985073at2759"/>
<feature type="signal peptide" evidence="13">
    <location>
        <begin position="1"/>
        <end position="16"/>
    </location>
</feature>
<dbReference type="InterPro" id="IPR005225">
    <property type="entry name" value="Small_GTP-bd"/>
</dbReference>
<keyword evidence="4" id="KW-1003">Cell membrane</keyword>
<dbReference type="Gene3D" id="3.40.50.300">
    <property type="entry name" value="P-loop containing nucleotide triphosphate hydrolases"/>
    <property type="match status" value="1"/>
</dbReference>
<keyword evidence="3" id="KW-0813">Transport</keyword>
<comment type="similarity">
    <text evidence="2">Belongs to the small GTPase superfamily. Rab family.</text>
</comment>
<feature type="chain" id="PRO_5034954508" evidence="13">
    <location>
        <begin position="17"/>
        <end position="731"/>
    </location>
</feature>
<sequence length="731" mass="79327">MKLLATVLGLATAANAHTLFTTLFIDGENQGDGTCVRQPKDASKANSPIYPITGGVMACGENGDKPVKFTCPAPGGAQLTFQFRESPSYSKPGAIAEGHKGPCSVYMKKVDDMNSDSAAGDGWFKVWEDGYNVKEDKWCTDTLRSNGGLLSVDLPTGLPAGYYLVRPEVLALHNAPSGDPQFYHSCAQIFIENGPEGPLEIPEKYEASIPGYVDKKDPGVTYNIYSDKGEYPIPGPEVWNPTSKETGTKQTQKDGLVPKDCLAKNANWCGKPIAKYSGQDNCWAAAKKCWDIVGDCWDNAPPTGGKGCDTWNDYCKEINAACKAKDFEGPPNFTGKEYFAEAPGPIPAPYGDFEGSDLATDGKNSNSNDKPVSKETYVAPSKTSQAAAATTEASKPAENTEATQETATRKWDKYEKNTKYKDTPIIKYPMPVQTSEPTQEGSSGLKVSEDGHCGGETGQTCEGSKFGDCCSRGGKCGRKAKQFPVSISNSVSISISIFDPRRPSELNHLRSSLAFTPTSLRVLDHRILVAIVASLHYTIKLLLIGDSGVGKSCCLLRFSEDSFTPSFITTIGIDFKIRTIELDGKRVKLQIWDTAGQERFRTITTAYYRGAMGILLVYDVTDERSFNNIRTWFQNVEQHATEGVNKILIGNKCDWEEKRVVSTEQGQALADELGIPFLEVSAKSNINIDKAFYSLAADIKKRLIDNSKNDQPSASGVNVGDKSEGGGSKCC</sequence>
<evidence type="ECO:0000256" key="4">
    <source>
        <dbReference type="ARBA" id="ARBA00022475"/>
    </source>
</evidence>
<comment type="subcellular location">
    <subcellularLocation>
        <location evidence="1">Cell membrane</location>
        <topology evidence="1">Lipid-anchor</topology>
        <orientation evidence="1">Cytoplasmic side</orientation>
    </subcellularLocation>
</comment>
<evidence type="ECO:0000256" key="9">
    <source>
        <dbReference type="ARBA" id="ARBA00023288"/>
    </source>
</evidence>
<evidence type="ECO:0000256" key="5">
    <source>
        <dbReference type="ARBA" id="ARBA00022741"/>
    </source>
</evidence>
<feature type="region of interest" description="Disordered" evidence="12">
    <location>
        <begin position="335"/>
        <end position="410"/>
    </location>
</feature>
<dbReference type="PROSITE" id="PS51421">
    <property type="entry name" value="RAS"/>
    <property type="match status" value="1"/>
</dbReference>
<dbReference type="EMBL" id="JAAOAQ010000042">
    <property type="protein sequence ID" value="KAF5570356.1"/>
    <property type="molecule type" value="Genomic_DNA"/>
</dbReference>
<dbReference type="SUPFAM" id="SSF52540">
    <property type="entry name" value="P-loop containing nucleoside triphosphate hydrolases"/>
    <property type="match status" value="1"/>
</dbReference>
<dbReference type="SMART" id="SM00176">
    <property type="entry name" value="RAN"/>
    <property type="match status" value="1"/>
</dbReference>
<dbReference type="GO" id="GO:0003924">
    <property type="term" value="F:GTPase activity"/>
    <property type="evidence" value="ECO:0007669"/>
    <property type="project" value="InterPro"/>
</dbReference>
<dbReference type="GO" id="GO:0005525">
    <property type="term" value="F:GTP binding"/>
    <property type="evidence" value="ECO:0007669"/>
    <property type="project" value="UniProtKB-KW"/>
</dbReference>
<organism evidence="15 16">
    <name type="scientific">Fusarium phyllophilum</name>
    <dbReference type="NCBI Taxonomy" id="47803"/>
    <lineage>
        <taxon>Eukaryota</taxon>
        <taxon>Fungi</taxon>
        <taxon>Dikarya</taxon>
        <taxon>Ascomycota</taxon>
        <taxon>Pezizomycotina</taxon>
        <taxon>Sordariomycetes</taxon>
        <taxon>Hypocreomycetidae</taxon>
        <taxon>Hypocreales</taxon>
        <taxon>Nectriaceae</taxon>
        <taxon>Fusarium</taxon>
        <taxon>Fusarium fujikuroi species complex</taxon>
    </lineage>
</organism>
<keyword evidence="7" id="KW-0342">GTP-binding</keyword>
<comment type="function">
    <text evidence="11">Protein transport. Probably involved in vesicular traffic.</text>
</comment>
<dbReference type="PROSITE" id="PS51420">
    <property type="entry name" value="RHO"/>
    <property type="match status" value="1"/>
</dbReference>
<evidence type="ECO:0000313" key="16">
    <source>
        <dbReference type="Proteomes" id="UP000582016"/>
    </source>
</evidence>
<evidence type="ECO:0000256" key="2">
    <source>
        <dbReference type="ARBA" id="ARBA00006270"/>
    </source>
</evidence>
<dbReference type="Pfam" id="PF00071">
    <property type="entry name" value="Ras"/>
    <property type="match status" value="1"/>
</dbReference>
<protein>
    <submittedName>
        <fullName evidence="15">Murein transglycosylase</fullName>
    </submittedName>
</protein>
<evidence type="ECO:0000256" key="6">
    <source>
        <dbReference type="ARBA" id="ARBA00022927"/>
    </source>
</evidence>
<dbReference type="Proteomes" id="UP000582016">
    <property type="component" value="Unassembled WGS sequence"/>
</dbReference>
<dbReference type="PANTHER" id="PTHR47980">
    <property type="entry name" value="LD44762P"/>
    <property type="match status" value="1"/>
</dbReference>
<evidence type="ECO:0000256" key="3">
    <source>
        <dbReference type="ARBA" id="ARBA00022448"/>
    </source>
</evidence>
<dbReference type="Pfam" id="PF03443">
    <property type="entry name" value="AA9"/>
    <property type="match status" value="1"/>
</dbReference>
<dbReference type="InterPro" id="IPR050305">
    <property type="entry name" value="Small_GTPase_Rab"/>
</dbReference>
<dbReference type="SMART" id="SM00174">
    <property type="entry name" value="RHO"/>
    <property type="match status" value="1"/>
</dbReference>
<dbReference type="NCBIfam" id="TIGR00231">
    <property type="entry name" value="small_GTP"/>
    <property type="match status" value="1"/>
</dbReference>
<keyword evidence="5" id="KW-0547">Nucleotide-binding</keyword>
<dbReference type="InterPro" id="IPR005103">
    <property type="entry name" value="AA9_LPMO"/>
</dbReference>
<keyword evidence="6" id="KW-0653">Protein transport</keyword>
<name>A0A8H5KD79_9HYPO</name>